<gene>
    <name evidence="2" type="ORF">SPIL2461_LOCUS6481</name>
</gene>
<comment type="caution">
    <text evidence="2">The sequence shown here is derived from an EMBL/GenBank/DDBJ whole genome shotgun (WGS) entry which is preliminary data.</text>
</comment>
<sequence>MASHCILLRHGTPVPEEQDPERPLSEQGHGEADSTASAITAYLKSAASERRVLIAHSGKLRARQTAEAVMKALLADGWEAVCEEKPGLSPNDEPAAALELIEGLPLVKVVVGHLPHVGKLAATMVKSPAAAGRLGGLFHPAGGLVLRRDSDGAAWVEAVEVACGESWWIKVVG</sequence>
<dbReference type="AlphaFoldDB" id="A0A812NHN1"/>
<reference evidence="2" key="1">
    <citation type="submission" date="2021-02" db="EMBL/GenBank/DDBJ databases">
        <authorList>
            <person name="Dougan E. K."/>
            <person name="Rhodes N."/>
            <person name="Thang M."/>
            <person name="Chan C."/>
        </authorList>
    </citation>
    <scope>NUCLEOTIDE SEQUENCE</scope>
</reference>
<dbReference type="OrthoDB" id="438708at2759"/>
<organism evidence="2 3">
    <name type="scientific">Symbiodinium pilosum</name>
    <name type="common">Dinoflagellate</name>
    <dbReference type="NCBI Taxonomy" id="2952"/>
    <lineage>
        <taxon>Eukaryota</taxon>
        <taxon>Sar</taxon>
        <taxon>Alveolata</taxon>
        <taxon>Dinophyceae</taxon>
        <taxon>Suessiales</taxon>
        <taxon>Symbiodiniaceae</taxon>
        <taxon>Symbiodinium</taxon>
    </lineage>
</organism>
<accession>A0A812NHN1</accession>
<evidence type="ECO:0000313" key="2">
    <source>
        <dbReference type="EMBL" id="CAE7288285.1"/>
    </source>
</evidence>
<dbReference type="EMBL" id="CAJNIZ010009791">
    <property type="protein sequence ID" value="CAE7288285.1"/>
    <property type="molecule type" value="Genomic_DNA"/>
</dbReference>
<feature type="region of interest" description="Disordered" evidence="1">
    <location>
        <begin position="1"/>
        <end position="35"/>
    </location>
</feature>
<evidence type="ECO:0000256" key="1">
    <source>
        <dbReference type="SAM" id="MobiDB-lite"/>
    </source>
</evidence>
<protein>
    <recommendedName>
        <fullName evidence="4">Phosphohistidine phosphatase SixA</fullName>
    </recommendedName>
</protein>
<feature type="compositionally biased region" description="Basic and acidic residues" evidence="1">
    <location>
        <begin position="20"/>
        <end position="32"/>
    </location>
</feature>
<name>A0A812NHN1_SYMPI</name>
<dbReference type="SUPFAM" id="SSF53254">
    <property type="entry name" value="Phosphoglycerate mutase-like"/>
    <property type="match status" value="1"/>
</dbReference>
<dbReference type="InterPro" id="IPR029033">
    <property type="entry name" value="His_PPase_superfam"/>
</dbReference>
<proteinExistence type="predicted"/>
<evidence type="ECO:0000313" key="3">
    <source>
        <dbReference type="Proteomes" id="UP000649617"/>
    </source>
</evidence>
<keyword evidence="3" id="KW-1185">Reference proteome</keyword>
<dbReference type="Proteomes" id="UP000649617">
    <property type="component" value="Unassembled WGS sequence"/>
</dbReference>
<dbReference type="Gene3D" id="3.40.50.1240">
    <property type="entry name" value="Phosphoglycerate mutase-like"/>
    <property type="match status" value="1"/>
</dbReference>
<evidence type="ECO:0008006" key="4">
    <source>
        <dbReference type="Google" id="ProtNLM"/>
    </source>
</evidence>